<dbReference type="Gene3D" id="1.10.260.40">
    <property type="entry name" value="lambda repressor-like DNA-binding domains"/>
    <property type="match status" value="1"/>
</dbReference>
<reference evidence="4" key="1">
    <citation type="journal article" date="2019" name="Int. J. Syst. Evol. Microbiol.">
        <title>The Global Catalogue of Microorganisms (GCM) 10K type strain sequencing project: providing services to taxonomists for standard genome sequencing and annotation.</title>
        <authorList>
            <consortium name="The Broad Institute Genomics Platform"/>
            <consortium name="The Broad Institute Genome Sequencing Center for Infectious Disease"/>
            <person name="Wu L."/>
            <person name="Ma J."/>
        </authorList>
    </citation>
    <scope>NUCLEOTIDE SEQUENCE [LARGE SCALE GENOMIC DNA]</scope>
    <source>
        <strain evidence="4">JCM 18409</strain>
    </source>
</reference>
<dbReference type="EMBL" id="BAABKB010000004">
    <property type="protein sequence ID" value="GAA5005838.1"/>
    <property type="molecule type" value="Genomic_DNA"/>
</dbReference>
<dbReference type="PROSITE" id="PS50943">
    <property type="entry name" value="HTH_CROC1"/>
    <property type="match status" value="1"/>
</dbReference>
<organism evidence="3 4">
    <name type="scientific">Streptomyces siamensis</name>
    <dbReference type="NCBI Taxonomy" id="1274986"/>
    <lineage>
        <taxon>Bacteria</taxon>
        <taxon>Bacillati</taxon>
        <taxon>Actinomycetota</taxon>
        <taxon>Actinomycetes</taxon>
        <taxon>Kitasatosporales</taxon>
        <taxon>Streptomycetaceae</taxon>
        <taxon>Streptomyces</taxon>
    </lineage>
</organism>
<evidence type="ECO:0000313" key="4">
    <source>
        <dbReference type="Proteomes" id="UP001501759"/>
    </source>
</evidence>
<dbReference type="SMART" id="SM00530">
    <property type="entry name" value="HTH_XRE"/>
    <property type="match status" value="1"/>
</dbReference>
<comment type="caution">
    <text evidence="3">The sequence shown here is derived from an EMBL/GenBank/DDBJ whole genome shotgun (WGS) entry which is preliminary data.</text>
</comment>
<dbReference type="Proteomes" id="UP001501759">
    <property type="component" value="Unassembled WGS sequence"/>
</dbReference>
<keyword evidence="4" id="KW-1185">Reference proteome</keyword>
<feature type="compositionally biased region" description="Pro residues" evidence="1">
    <location>
        <begin position="97"/>
        <end position="107"/>
    </location>
</feature>
<evidence type="ECO:0000313" key="3">
    <source>
        <dbReference type="EMBL" id="GAA5005838.1"/>
    </source>
</evidence>
<evidence type="ECO:0000256" key="1">
    <source>
        <dbReference type="SAM" id="MobiDB-lite"/>
    </source>
</evidence>
<feature type="domain" description="HTH cro/C1-type" evidence="2">
    <location>
        <begin position="4"/>
        <end position="58"/>
    </location>
</feature>
<accession>A0ABP9IRA9</accession>
<dbReference type="SUPFAM" id="SSF47413">
    <property type="entry name" value="lambda repressor-like DNA-binding domains"/>
    <property type="match status" value="1"/>
</dbReference>
<dbReference type="CDD" id="cd00093">
    <property type="entry name" value="HTH_XRE"/>
    <property type="match status" value="1"/>
</dbReference>
<feature type="region of interest" description="Disordered" evidence="1">
    <location>
        <begin position="227"/>
        <end position="246"/>
    </location>
</feature>
<dbReference type="Pfam" id="PF10901">
    <property type="entry name" value="DUF2690"/>
    <property type="match status" value="1"/>
</dbReference>
<protein>
    <recommendedName>
        <fullName evidence="2">HTH cro/C1-type domain-containing protein</fullName>
    </recommendedName>
</protein>
<evidence type="ECO:0000259" key="2">
    <source>
        <dbReference type="PROSITE" id="PS50943"/>
    </source>
</evidence>
<proteinExistence type="predicted"/>
<gene>
    <name evidence="3" type="ORF">GCM10023335_22990</name>
</gene>
<name>A0ABP9IRA9_9ACTN</name>
<feature type="region of interest" description="Disordered" evidence="1">
    <location>
        <begin position="63"/>
        <end position="116"/>
    </location>
</feature>
<dbReference type="Pfam" id="PF13560">
    <property type="entry name" value="HTH_31"/>
    <property type="match status" value="1"/>
</dbReference>
<dbReference type="InterPro" id="IPR010982">
    <property type="entry name" value="Lambda_DNA-bd_dom_sf"/>
</dbReference>
<sequence length="280" mass="28503">MAELRLLRSRTGLSLAALAARTPYSKSAWHRYLAGTKVPPLSAVEALARLAGVQPGHLRGLHQAAVRSAARTDGAGPGGTSRDSGGHPAGTTTVPTPSAPTPSPSPSPSRASSSGTAGAFARRSALPVCVLLAMAVAAAVTAAATSGHRGPRSGGAAFSTRCRGVSCQGQLPEDSACGRDARTESTVTDASYAVRLRYSPSCGTAWSEVRARASEPREISVRSGQDVLSAAYPGDGPEGSTSPMLTVRSPEGVEACAEVDGKLACTGLDDGRETDPVERR</sequence>
<dbReference type="InterPro" id="IPR021224">
    <property type="entry name" value="DUF2690"/>
</dbReference>
<dbReference type="InterPro" id="IPR001387">
    <property type="entry name" value="Cro/C1-type_HTH"/>
</dbReference>